<evidence type="ECO:0000313" key="2">
    <source>
        <dbReference type="Proteomes" id="UP000256964"/>
    </source>
</evidence>
<keyword evidence="2" id="KW-1185">Reference proteome</keyword>
<reference evidence="1 2" key="1">
    <citation type="journal article" date="2018" name="Biotechnol. Biofuels">
        <title>Integrative visual omics of the white-rot fungus Polyporus brumalis exposes the biotechnological potential of its oxidative enzymes for delignifying raw plant biomass.</title>
        <authorList>
            <person name="Miyauchi S."/>
            <person name="Rancon A."/>
            <person name="Drula E."/>
            <person name="Hage H."/>
            <person name="Chaduli D."/>
            <person name="Favel A."/>
            <person name="Grisel S."/>
            <person name="Henrissat B."/>
            <person name="Herpoel-Gimbert I."/>
            <person name="Ruiz-Duenas F.J."/>
            <person name="Chevret D."/>
            <person name="Hainaut M."/>
            <person name="Lin J."/>
            <person name="Wang M."/>
            <person name="Pangilinan J."/>
            <person name="Lipzen A."/>
            <person name="Lesage-Meessen L."/>
            <person name="Navarro D."/>
            <person name="Riley R."/>
            <person name="Grigoriev I.V."/>
            <person name="Zhou S."/>
            <person name="Raouche S."/>
            <person name="Rosso M.N."/>
        </authorList>
    </citation>
    <scope>NUCLEOTIDE SEQUENCE [LARGE SCALE GENOMIC DNA]</scope>
    <source>
        <strain evidence="1 2">BRFM 1820</strain>
    </source>
</reference>
<dbReference type="EMBL" id="KZ857393">
    <property type="protein sequence ID" value="RDX51624.1"/>
    <property type="molecule type" value="Genomic_DNA"/>
</dbReference>
<sequence length="272" mass="30893">MPSCLRRRRSRKNPNRIRWAENVVSDVWSYEREPSFPAWHKDRSFSPAQPFSPIVLGRPASPRIITMPSPWLTSAMSPMRPIPIPVPVPLGLPIHRDLVHFTESWDVREHPSPPSLPRDLRDAAAVYGGFPATSFRLFFFPPIGSPFETEIHMATTAIESAFMNVPIPCVPHWVTVGEVLSYIHAALYRPINLAHGLALSAARDARRHRLIKRDEDVWSNIIRNVDLFPAITVPPGVQTWARPSLYFIGLESWMTSDGFQFVVLFGPLPRPR</sequence>
<evidence type="ECO:0000313" key="1">
    <source>
        <dbReference type="EMBL" id="RDX51624.1"/>
    </source>
</evidence>
<name>A0A371DGE7_9APHY</name>
<dbReference type="AlphaFoldDB" id="A0A371DGE7"/>
<dbReference type="OrthoDB" id="2749097at2759"/>
<dbReference type="Proteomes" id="UP000256964">
    <property type="component" value="Unassembled WGS sequence"/>
</dbReference>
<accession>A0A371DGE7</accession>
<organism evidence="1 2">
    <name type="scientific">Lentinus brumalis</name>
    <dbReference type="NCBI Taxonomy" id="2498619"/>
    <lineage>
        <taxon>Eukaryota</taxon>
        <taxon>Fungi</taxon>
        <taxon>Dikarya</taxon>
        <taxon>Basidiomycota</taxon>
        <taxon>Agaricomycotina</taxon>
        <taxon>Agaricomycetes</taxon>
        <taxon>Polyporales</taxon>
        <taxon>Polyporaceae</taxon>
        <taxon>Lentinus</taxon>
    </lineage>
</organism>
<proteinExistence type="predicted"/>
<protein>
    <submittedName>
        <fullName evidence="1">Uncharacterized protein</fullName>
    </submittedName>
</protein>
<gene>
    <name evidence="1" type="ORF">OH76DRAFT_259969</name>
</gene>